<dbReference type="InterPro" id="IPR008042">
    <property type="entry name" value="Retrotrans_Pao"/>
</dbReference>
<dbReference type="Gene3D" id="3.10.10.10">
    <property type="entry name" value="HIV Type 1 Reverse Transcriptase, subunit A, domain 1"/>
    <property type="match status" value="1"/>
</dbReference>
<evidence type="ECO:0008006" key="4">
    <source>
        <dbReference type="Google" id="ProtNLM"/>
    </source>
</evidence>
<name>A0ABM4TXU2_DROSZ</name>
<organism evidence="2 3">
    <name type="scientific">Drosophila suzukii</name>
    <name type="common">Spotted-wing drosophila fruit fly</name>
    <dbReference type="NCBI Taxonomy" id="28584"/>
    <lineage>
        <taxon>Eukaryota</taxon>
        <taxon>Metazoa</taxon>
        <taxon>Ecdysozoa</taxon>
        <taxon>Arthropoda</taxon>
        <taxon>Hexapoda</taxon>
        <taxon>Insecta</taxon>
        <taxon>Pterygota</taxon>
        <taxon>Neoptera</taxon>
        <taxon>Endopterygota</taxon>
        <taxon>Diptera</taxon>
        <taxon>Brachycera</taxon>
        <taxon>Muscomorpha</taxon>
        <taxon>Ephydroidea</taxon>
        <taxon>Drosophilidae</taxon>
        <taxon>Drosophila</taxon>
        <taxon>Sophophora</taxon>
    </lineage>
</organism>
<proteinExistence type="predicted"/>
<evidence type="ECO:0000313" key="2">
    <source>
        <dbReference type="Proteomes" id="UP001652628"/>
    </source>
</evidence>
<gene>
    <name evidence="3" type="primary">LOC139354442</name>
</gene>
<protein>
    <recommendedName>
        <fullName evidence="4">Reverse transcriptase domain-containing protein</fullName>
    </recommendedName>
</protein>
<dbReference type="PANTHER" id="PTHR47331">
    <property type="entry name" value="PHD-TYPE DOMAIN-CONTAINING PROTEIN"/>
    <property type="match status" value="1"/>
</dbReference>
<feature type="region of interest" description="Disordered" evidence="1">
    <location>
        <begin position="45"/>
        <end position="67"/>
    </location>
</feature>
<feature type="compositionally biased region" description="Polar residues" evidence="1">
    <location>
        <begin position="45"/>
        <end position="63"/>
    </location>
</feature>
<dbReference type="Gene3D" id="3.30.70.270">
    <property type="match status" value="1"/>
</dbReference>
<dbReference type="Proteomes" id="UP001652628">
    <property type="component" value="Chromosome 2"/>
</dbReference>
<accession>A0ABM4TXU2</accession>
<sequence>MSSLDLINYGSYTACDDHITPAVTHHADLDTMVRSFMEMDNVQPNQSLLDSSDPTESHFANTHTRSEDGATNRLVSLERRFRRHPELKKQYEEFLDDYLQRGHMEQLTSAQVMDDPDTCVYLPHHAVIKQDSLTTKCRVVFDGSGKDSSGISLNDRLHIGPPIQRDLLGVCLRFRQHRYVLCADIEKMFRGIQVSRRHTNFQRIVWRKNENEPMLHFRLLTVTYGLAPSPFLAVRVLKQLADDHRLEYPAASQALSQDAYVDDIPTGCDSVEDLLVLKTELIGLLGKAKFKLRKWSSNCWNLLQSLPEEERCYDPIQLTKGSPMESPVKVLGIQWNPGRDVMFVKPTEFDLSIVPTKRELLSQLSKIYDPLGIAAPTTVLLKLIFQENSEIVLHWLSAPPRNWNTYVFNRTAEILSEYQRSCWSHVRSEDNPADCASRGLHPSKFLDHGLWWKGPSWMALPQYEWPLSTSKFRVDTHLEARAEERPAKPTTLHSFPDESMDELLINKISSWTRLIRAARNQLLRHIRRKAFQRQYTQLENGRQLHAKSQLIRFSPFLDKDGLMRVGGRIERSTLNYNAKHPVIIPKSSPVAELLVRHSHVTNLHTGVDATFTNLRQQYWILGAKAQVARSWESYLYLGFKPAVAFNIPAWIMPGQFQLKVQLGAHQ</sequence>
<dbReference type="SUPFAM" id="SSF56672">
    <property type="entry name" value="DNA/RNA polymerases"/>
    <property type="match status" value="1"/>
</dbReference>
<dbReference type="CDD" id="cd01644">
    <property type="entry name" value="RT_pepA17"/>
    <property type="match status" value="1"/>
</dbReference>
<evidence type="ECO:0000256" key="1">
    <source>
        <dbReference type="SAM" id="MobiDB-lite"/>
    </source>
</evidence>
<keyword evidence="2" id="KW-1185">Reference proteome</keyword>
<reference evidence="3" key="1">
    <citation type="submission" date="2025-08" db="UniProtKB">
        <authorList>
            <consortium name="RefSeq"/>
        </authorList>
    </citation>
    <scope>IDENTIFICATION</scope>
</reference>
<dbReference type="GeneID" id="139354442"/>
<dbReference type="Pfam" id="PF05380">
    <property type="entry name" value="Peptidase_A17"/>
    <property type="match status" value="1"/>
</dbReference>
<evidence type="ECO:0000313" key="3">
    <source>
        <dbReference type="RefSeq" id="XP_070854779.1"/>
    </source>
</evidence>
<dbReference type="InterPro" id="IPR043502">
    <property type="entry name" value="DNA/RNA_pol_sf"/>
</dbReference>
<dbReference type="PANTHER" id="PTHR47331:SF4">
    <property type="entry name" value="PEPTIDASE S1 DOMAIN-CONTAINING PROTEIN"/>
    <property type="match status" value="1"/>
</dbReference>
<dbReference type="InterPro" id="IPR043128">
    <property type="entry name" value="Rev_trsase/Diguanyl_cyclase"/>
</dbReference>
<dbReference type="RefSeq" id="XP_070854779.1">
    <property type="nucleotide sequence ID" value="XM_070998678.1"/>
</dbReference>